<dbReference type="AlphaFoldDB" id="A0A7J5JHR3"/>
<dbReference type="InterPro" id="IPR029044">
    <property type="entry name" value="Nucleotide-diphossugar_trans"/>
</dbReference>
<reference evidence="4 5" key="1">
    <citation type="journal article" date="2019" name="Nat. Med.">
        <title>A library of human gut bacterial isolates paired with longitudinal multiomics data enables mechanistic microbiome research.</title>
        <authorList>
            <person name="Poyet M."/>
            <person name="Groussin M."/>
            <person name="Gibbons S.M."/>
            <person name="Avila-Pacheco J."/>
            <person name="Jiang X."/>
            <person name="Kearney S.M."/>
            <person name="Perrotta A.R."/>
            <person name="Berdy B."/>
            <person name="Zhao S."/>
            <person name="Lieberman T.D."/>
            <person name="Swanson P.K."/>
            <person name="Smith M."/>
            <person name="Roesemann S."/>
            <person name="Alexander J.E."/>
            <person name="Rich S.A."/>
            <person name="Livny J."/>
            <person name="Vlamakis H."/>
            <person name="Clish C."/>
            <person name="Bullock K."/>
            <person name="Deik A."/>
            <person name="Scott J."/>
            <person name="Pierce K.A."/>
            <person name="Xavier R.J."/>
            <person name="Alm E.J."/>
        </authorList>
    </citation>
    <scope>NUCLEOTIDE SEQUENCE [LARGE SCALE GENOMIC DNA]</scope>
    <source>
        <strain evidence="4 5">BIOML-A160</strain>
    </source>
</reference>
<dbReference type="GO" id="GO:0016757">
    <property type="term" value="F:glycosyltransferase activity"/>
    <property type="evidence" value="ECO:0007669"/>
    <property type="project" value="UniProtKB-KW"/>
</dbReference>
<dbReference type="PANTHER" id="PTHR13778:SF47">
    <property type="entry name" value="LIPOPOLYSACCHARIDE 1,3-GALACTOSYLTRANSFERASE"/>
    <property type="match status" value="1"/>
</dbReference>
<keyword evidence="1" id="KW-0328">Glycosyltransferase</keyword>
<evidence type="ECO:0000256" key="2">
    <source>
        <dbReference type="ARBA" id="ARBA00022679"/>
    </source>
</evidence>
<dbReference type="SUPFAM" id="SSF53448">
    <property type="entry name" value="Nucleotide-diphospho-sugar transferases"/>
    <property type="match status" value="1"/>
</dbReference>
<organism evidence="4 5">
    <name type="scientific">Bacteroides thetaiotaomicron</name>
    <dbReference type="NCBI Taxonomy" id="818"/>
    <lineage>
        <taxon>Bacteria</taxon>
        <taxon>Pseudomonadati</taxon>
        <taxon>Bacteroidota</taxon>
        <taxon>Bacteroidia</taxon>
        <taxon>Bacteroidales</taxon>
        <taxon>Bacteroidaceae</taxon>
        <taxon>Bacteroides</taxon>
    </lineage>
</organism>
<dbReference type="Pfam" id="PF01501">
    <property type="entry name" value="Glyco_transf_8"/>
    <property type="match status" value="1"/>
</dbReference>
<dbReference type="InterPro" id="IPR002495">
    <property type="entry name" value="Glyco_trans_8"/>
</dbReference>
<proteinExistence type="predicted"/>
<dbReference type="Gene3D" id="3.90.550.10">
    <property type="entry name" value="Spore Coat Polysaccharide Biosynthesis Protein SpsA, Chain A"/>
    <property type="match status" value="1"/>
</dbReference>
<evidence type="ECO:0000313" key="5">
    <source>
        <dbReference type="Proteomes" id="UP000436825"/>
    </source>
</evidence>
<dbReference type="InterPro" id="IPR050748">
    <property type="entry name" value="Glycosyltrans_8_dom-fam"/>
</dbReference>
<evidence type="ECO:0000313" key="4">
    <source>
        <dbReference type="EMBL" id="KAB4450121.1"/>
    </source>
</evidence>
<sequence>MNIVCATDDNFVQYCSIMLVSLLINNKDVEIYVLTEGLKPKNQAIITEEVERYNGKVHFCLVDSSIVEKFPMPKIAGLSHISRATYYRLLIADLLSEDVHKAIYLDCDMIINHSIEELWNIDLTGYAIAAVKQIGFGYEAERLGYPIKYGYFNAGMNVLNLDYFREHNVSQQLIDYIAENSNLIKFHDQDALNGVLYDKTVHVMPQWNMTSAVYVYQLDRRGDWKNGKLINGYEKEKENARKYLRDPYILHYVSKPKPWQDNCVHPLYFMYYDYAKKTIHYGNIQPQNSFLRFWAVSKQLIGERLSAIKQIFVKTDKTRY</sequence>
<keyword evidence="3" id="KW-0479">Metal-binding</keyword>
<accession>A0A7J5JHR3</accession>
<evidence type="ECO:0000256" key="1">
    <source>
        <dbReference type="ARBA" id="ARBA00022676"/>
    </source>
</evidence>
<dbReference type="CDD" id="cd04194">
    <property type="entry name" value="GT8_A4GalT_like"/>
    <property type="match status" value="1"/>
</dbReference>
<dbReference type="Proteomes" id="UP000436825">
    <property type="component" value="Unassembled WGS sequence"/>
</dbReference>
<dbReference type="RefSeq" id="WP_002559611.1">
    <property type="nucleotide sequence ID" value="NZ_CP072224.1"/>
</dbReference>
<dbReference type="GO" id="GO:0046872">
    <property type="term" value="F:metal ion binding"/>
    <property type="evidence" value="ECO:0007669"/>
    <property type="project" value="UniProtKB-KW"/>
</dbReference>
<name>A0A7J5JHR3_BACT4</name>
<dbReference type="PANTHER" id="PTHR13778">
    <property type="entry name" value="GLYCOSYLTRANSFERASE 8 DOMAIN-CONTAINING PROTEIN"/>
    <property type="match status" value="1"/>
</dbReference>
<keyword evidence="2 4" id="KW-0808">Transferase</keyword>
<evidence type="ECO:0000256" key="3">
    <source>
        <dbReference type="ARBA" id="ARBA00022723"/>
    </source>
</evidence>
<comment type="caution">
    <text evidence="4">The sequence shown here is derived from an EMBL/GenBank/DDBJ whole genome shotgun (WGS) entry which is preliminary data.</text>
</comment>
<gene>
    <name evidence="4" type="ORF">GAN75_26515</name>
</gene>
<protein>
    <submittedName>
        <fullName evidence="4">Glycosyltransferase family 8 protein</fullName>
    </submittedName>
</protein>
<dbReference type="EMBL" id="WCRW01000035">
    <property type="protein sequence ID" value="KAB4450121.1"/>
    <property type="molecule type" value="Genomic_DNA"/>
</dbReference>